<evidence type="ECO:0000313" key="3">
    <source>
        <dbReference type="Proteomes" id="UP001051844"/>
    </source>
</evidence>
<feature type="region of interest" description="Disordered" evidence="1">
    <location>
        <begin position="1"/>
        <end position="29"/>
    </location>
</feature>
<dbReference type="Proteomes" id="UP001051844">
    <property type="component" value="Unassembled WGS sequence"/>
</dbReference>
<protein>
    <submittedName>
        <fullName evidence="2">Uncharacterized protein</fullName>
    </submittedName>
</protein>
<evidence type="ECO:0000313" key="2">
    <source>
        <dbReference type="EMBL" id="GHI45622.1"/>
    </source>
</evidence>
<dbReference type="AlphaFoldDB" id="A0AA37BVH5"/>
<organism evidence="2 3">
    <name type="scientific">Streptomyces albidoflavus</name>
    <dbReference type="NCBI Taxonomy" id="1886"/>
    <lineage>
        <taxon>Bacteria</taxon>
        <taxon>Bacillati</taxon>
        <taxon>Actinomycetota</taxon>
        <taxon>Actinomycetes</taxon>
        <taxon>Kitasatosporales</taxon>
        <taxon>Streptomycetaceae</taxon>
        <taxon>Streptomyces</taxon>
        <taxon>Streptomyces albidoflavus group</taxon>
    </lineage>
</organism>
<dbReference type="EMBL" id="BNDZ01000005">
    <property type="protein sequence ID" value="GHI45622.1"/>
    <property type="molecule type" value="Genomic_DNA"/>
</dbReference>
<sequence length="72" mass="7152">MAPGVAEDPADSGEPGGPPEPGAAPGGSCGVTAYVTATDWLMHTEVAACKRTDTEFTRGGESGVLPVPPGRN</sequence>
<reference evidence="2" key="1">
    <citation type="submission" date="2022-09" db="EMBL/GenBank/DDBJ databases">
        <title>Whole genome shotgun sequence of Streptomyces albidoflavus NBRC 12854.</title>
        <authorList>
            <person name="Komaki H."/>
            <person name="Tamura T."/>
        </authorList>
    </citation>
    <scope>NUCLEOTIDE SEQUENCE</scope>
    <source>
        <strain evidence="2">NBRC 12854</strain>
    </source>
</reference>
<proteinExistence type="predicted"/>
<gene>
    <name evidence="2" type="ORF">ScoT_17960</name>
</gene>
<comment type="caution">
    <text evidence="2">The sequence shown here is derived from an EMBL/GenBank/DDBJ whole genome shotgun (WGS) entry which is preliminary data.</text>
</comment>
<accession>A0AA37BVH5</accession>
<name>A0AA37BVH5_9ACTN</name>
<evidence type="ECO:0000256" key="1">
    <source>
        <dbReference type="SAM" id="MobiDB-lite"/>
    </source>
</evidence>